<evidence type="ECO:0000313" key="18">
    <source>
        <dbReference type="Proteomes" id="UP000008227"/>
    </source>
</evidence>
<keyword evidence="18" id="KW-1185">Reference proteome</keyword>
<keyword evidence="6" id="KW-0863">Zinc-finger</keyword>
<dbReference type="Pfam" id="PF13589">
    <property type="entry name" value="HATPase_c_3"/>
    <property type="match status" value="1"/>
</dbReference>
<keyword evidence="9" id="KW-0067">ATP-binding</keyword>
<dbReference type="Pfam" id="PF23327">
    <property type="entry name" value="Chromo_MORC2_6th"/>
    <property type="match status" value="1"/>
</dbReference>
<dbReference type="PROSITE" id="PS51050">
    <property type="entry name" value="ZF_CW"/>
    <property type="match status" value="1"/>
</dbReference>
<evidence type="ECO:0000256" key="10">
    <source>
        <dbReference type="ARBA" id="ARBA00022842"/>
    </source>
</evidence>
<dbReference type="VGNC" id="VGNC:90303">
    <property type="gene designation" value="MORC2"/>
</dbReference>
<feature type="compositionally biased region" description="Basic and acidic residues" evidence="16">
    <location>
        <begin position="695"/>
        <end position="704"/>
    </location>
</feature>
<dbReference type="STRING" id="9823.ENSSSCP00000034563"/>
<keyword evidence="8" id="KW-0862">Zinc</keyword>
<protein>
    <submittedName>
        <fullName evidence="17">MORC family CW-type zinc finger 2</fullName>
    </submittedName>
</protein>
<feature type="coiled-coil region" evidence="15">
    <location>
        <begin position="904"/>
        <end position="938"/>
    </location>
</feature>
<reference evidence="17" key="3">
    <citation type="submission" date="2025-08" db="UniProtKB">
        <authorList>
            <consortium name="Ensembl"/>
        </authorList>
    </citation>
    <scope>IDENTIFICATION</scope>
</reference>
<dbReference type="InterPro" id="IPR041006">
    <property type="entry name" value="Morc_S5"/>
</dbReference>
<dbReference type="AlphaFoldDB" id="A0A286ZSV9"/>
<evidence type="ECO:0000256" key="8">
    <source>
        <dbReference type="ARBA" id="ARBA00022833"/>
    </source>
</evidence>
<keyword evidence="10" id="KW-0460">Magnesium</keyword>
<evidence type="ECO:0000256" key="3">
    <source>
        <dbReference type="ARBA" id="ARBA00022553"/>
    </source>
</evidence>
<comment type="subcellular location">
    <subcellularLocation>
        <location evidence="1">Nucleus</location>
    </subcellularLocation>
</comment>
<reference evidence="17" key="4">
    <citation type="submission" date="2025-09" db="UniProtKB">
        <authorList>
            <consortium name="Ensembl"/>
        </authorList>
    </citation>
    <scope>IDENTIFICATION</scope>
</reference>
<evidence type="ECO:0000313" key="19">
    <source>
        <dbReference type="VGNC" id="VGNC:90303"/>
    </source>
</evidence>
<dbReference type="PANTHER" id="PTHR23337:SF7">
    <property type="entry name" value="ATPASE MORC2"/>
    <property type="match status" value="1"/>
</dbReference>
<keyword evidence="3" id="KW-0597">Phosphoprotein</keyword>
<evidence type="ECO:0000256" key="15">
    <source>
        <dbReference type="SAM" id="Coils"/>
    </source>
</evidence>
<dbReference type="CDD" id="cd16931">
    <property type="entry name" value="HATPase_MORC-like"/>
    <property type="match status" value="1"/>
</dbReference>
<dbReference type="Gene3D" id="3.30.565.10">
    <property type="entry name" value="Histidine kinase-like ATPase, C-terminal domain"/>
    <property type="match status" value="1"/>
</dbReference>
<evidence type="ECO:0000256" key="6">
    <source>
        <dbReference type="ARBA" id="ARBA00022771"/>
    </source>
</evidence>
<organism evidence="17 18">
    <name type="scientific">Sus scrofa</name>
    <name type="common">Pig</name>
    <dbReference type="NCBI Taxonomy" id="9823"/>
    <lineage>
        <taxon>Eukaryota</taxon>
        <taxon>Metazoa</taxon>
        <taxon>Chordata</taxon>
        <taxon>Craniata</taxon>
        <taxon>Vertebrata</taxon>
        <taxon>Euteleostomi</taxon>
        <taxon>Mammalia</taxon>
        <taxon>Eutheria</taxon>
        <taxon>Laurasiatheria</taxon>
        <taxon>Artiodactyla</taxon>
        <taxon>Suina</taxon>
        <taxon>Suidae</taxon>
        <taxon>Sus</taxon>
    </lineage>
</organism>
<dbReference type="SUPFAM" id="SSF55874">
    <property type="entry name" value="ATPase domain of HSP90 chaperone/DNA topoisomerase II/histidine kinase"/>
    <property type="match status" value="1"/>
</dbReference>
<feature type="compositionally biased region" description="Basic and acidic residues" evidence="16">
    <location>
        <begin position="716"/>
        <end position="728"/>
    </location>
</feature>
<dbReference type="GO" id="GO:0005524">
    <property type="term" value="F:ATP binding"/>
    <property type="evidence" value="ECO:0007669"/>
    <property type="project" value="UniProtKB-KW"/>
</dbReference>
<feature type="coiled-coil region" evidence="15">
    <location>
        <begin position="285"/>
        <end position="319"/>
    </location>
</feature>
<accession>A0A286ZSV9</accession>
<evidence type="ECO:0000313" key="17">
    <source>
        <dbReference type="Ensembl" id="ENSSSCP00000034563.3"/>
    </source>
</evidence>
<dbReference type="Ensembl" id="ENSSSCT00000061981.3">
    <property type="protein sequence ID" value="ENSSSCP00000034563.3"/>
    <property type="gene ID" value="ENSSSCG00000010016.5"/>
</dbReference>
<evidence type="ECO:0000256" key="16">
    <source>
        <dbReference type="SAM" id="MobiDB-lite"/>
    </source>
</evidence>
<dbReference type="Pfam" id="PF17942">
    <property type="entry name" value="Morc6_S5"/>
    <property type="match status" value="1"/>
</dbReference>
<evidence type="ECO:0000256" key="14">
    <source>
        <dbReference type="ARBA" id="ARBA00023242"/>
    </source>
</evidence>
<dbReference type="GO" id="GO:0016787">
    <property type="term" value="F:hydrolase activity"/>
    <property type="evidence" value="ECO:0007669"/>
    <property type="project" value="UniProtKB-KW"/>
</dbReference>
<evidence type="ECO:0000256" key="12">
    <source>
        <dbReference type="ARBA" id="ARBA00022990"/>
    </source>
</evidence>
<keyword evidence="5" id="KW-0547">Nucleotide-binding</keyword>
<keyword evidence="11" id="KW-0832">Ubl conjugation</keyword>
<evidence type="ECO:0000256" key="5">
    <source>
        <dbReference type="ARBA" id="ARBA00022741"/>
    </source>
</evidence>
<feature type="region of interest" description="Disordered" evidence="16">
    <location>
        <begin position="772"/>
        <end position="804"/>
    </location>
</feature>
<reference evidence="18" key="1">
    <citation type="submission" date="2009-11" db="EMBL/GenBank/DDBJ databases">
        <authorList>
            <consortium name="Porcine genome sequencing project"/>
        </authorList>
    </citation>
    <scope>NUCLEOTIDE SEQUENCE [LARGE SCALE GENOMIC DNA]</scope>
    <source>
        <strain evidence="18">Duroc</strain>
    </source>
</reference>
<dbReference type="InterPro" id="IPR011124">
    <property type="entry name" value="Znf_CW"/>
</dbReference>
<dbReference type="Proteomes" id="UP000008227">
    <property type="component" value="Chromosome 14"/>
</dbReference>
<evidence type="ECO:0000256" key="2">
    <source>
        <dbReference type="ARBA" id="ARBA00022499"/>
    </source>
</evidence>
<feature type="region of interest" description="Disordered" evidence="16">
    <location>
        <begin position="530"/>
        <end position="728"/>
    </location>
</feature>
<dbReference type="Pfam" id="PF07496">
    <property type="entry name" value="zf-CW"/>
    <property type="match status" value="1"/>
</dbReference>
<proteinExistence type="predicted"/>
<evidence type="ECO:0000256" key="9">
    <source>
        <dbReference type="ARBA" id="ARBA00022840"/>
    </source>
</evidence>
<dbReference type="GO" id="GO:0008270">
    <property type="term" value="F:zinc ion binding"/>
    <property type="evidence" value="ECO:0007669"/>
    <property type="project" value="UniProtKB-KW"/>
</dbReference>
<name>A0A286ZSV9_PIG</name>
<keyword evidence="7" id="KW-0378">Hydrolase</keyword>
<dbReference type="PANTHER" id="PTHR23337">
    <property type="entry name" value="ZINC FINGER CW-TYPE COILED-COIL DOMAIN PROTEIN 1"/>
    <property type="match status" value="1"/>
</dbReference>
<feature type="compositionally biased region" description="Basic and acidic residues" evidence="16">
    <location>
        <begin position="772"/>
        <end position="781"/>
    </location>
</feature>
<evidence type="ECO:0000256" key="11">
    <source>
        <dbReference type="ARBA" id="ARBA00022843"/>
    </source>
</evidence>
<dbReference type="eggNOG" id="KOG1845">
    <property type="taxonomic scope" value="Eukaryota"/>
</dbReference>
<dbReference type="PaxDb" id="9823-ENSSSCP00000010687"/>
<keyword evidence="14" id="KW-0539">Nucleus</keyword>
<dbReference type="InterPro" id="IPR056360">
    <property type="entry name" value="Chromo_MORC2_6th"/>
</dbReference>
<dbReference type="FunFam" id="3.30.565.10:FF:000027">
    <property type="entry name" value="MORC family CW-type zinc finger protein 2"/>
    <property type="match status" value="1"/>
</dbReference>
<dbReference type="InterPro" id="IPR036890">
    <property type="entry name" value="HATPase_C_sf"/>
</dbReference>
<dbReference type="Gene3D" id="3.30.40.100">
    <property type="match status" value="1"/>
</dbReference>
<gene>
    <name evidence="17 19" type="primary">MORC2</name>
</gene>
<feature type="compositionally biased region" description="Basic and acidic residues" evidence="16">
    <location>
        <begin position="532"/>
        <end position="543"/>
    </location>
</feature>
<feature type="compositionally biased region" description="Basic and acidic residues" evidence="16">
    <location>
        <begin position="550"/>
        <end position="569"/>
    </location>
</feature>
<dbReference type="GO" id="GO:0005634">
    <property type="term" value="C:nucleus"/>
    <property type="evidence" value="ECO:0007669"/>
    <property type="project" value="UniProtKB-SubCell"/>
</dbReference>
<keyword evidence="4" id="KW-0479">Metal-binding</keyword>
<evidence type="ECO:0000256" key="13">
    <source>
        <dbReference type="ARBA" id="ARBA00023054"/>
    </source>
</evidence>
<sequence length="963" mass="109681">MAFTNYSSLNRAQLTFEYLHTNSTTHEFLFGALAELVDNARDADATRIDIYAERREDLRGGFMLCFLDDGAGMDPSDAASVIQFGKSAKRTPESTQIGQYGNGLKSGSMRIGKDFILFTKKEDTMTCLFLSRTFHEEEGIDEVIVPLPTWNARTREPVTDNVEKFAIETELIYKYSPFRNEEEVMAQFMKIPGDSGTLVIIFNLKLMDNGEPELDIISNPRDIQMAETSPEGTKPERRSFRAYAAVLYIDPRMRIFIHGHKVQTKRLSCCLYKPRMYKYTSSRFKTRAEQEVKKAEHVARIAEEKAREAESKARTLEVRLGGDLTRDSRVMLRQVQNTAITLRREADVKKRIKEAKQRALKEPKELNFVFGVNIEHRDLDGMFIYNCSRLIKMYEKVGPQLEGGMACGGVVGVVDVPYLVLEPTHNKQDFADAKEYRHLLRAMGEHLAQYWKDIAIAQRGIIKFWDEFGYLSANWNQPPSSELRYKRRRAMEIPTTIQCDLCLKWRTLPFQLSSVEKEYPDTWVCSMNPDPEQDRCEASEQKQKVPLGTLRKDLKTQEEKQKQLTEKIRQPRKAPVVSSASKPPALAAREEASTSRLLQPPEAPRKPANAAVKTVARPAPLVQPPSPSLLPNSKGPREVPAPRAIRTPVVKKPEPPSKPSPATPSRKRSLGVSDEEEVEEEAERRKERSKRGKFAVKEEKKDLNELSDSAGEEDSGDVKSAQKDKGLHVEVRVNREWYTGRVTAVEVGKNVVRWKVKFDYVPTDTTPRDRWVEKGSEDVRLMKPPSPEYQSPDTQQEGGEEEEEAAVAQQAVAMVEPSTSDCIRIEPDTTAPSTSHETIDLLVQILRNCLRYFLPPSFPISKKELSAMNSEELISFPLKEYFKQYEVGLQNLCHSYQSRADSRAKASEESLRTSERKLRETEEKLQKLRTNIVALLQKVQEDIDINTDDELDAYIEDLITKGD</sequence>
<evidence type="ECO:0000256" key="4">
    <source>
        <dbReference type="ARBA" id="ARBA00022723"/>
    </source>
</evidence>
<dbReference type="Bgee" id="ENSSSCG00000010016">
    <property type="expression patterns" value="Expressed in testis and 46 other cell types or tissues"/>
</dbReference>
<keyword evidence="13 15" id="KW-0175">Coiled coil</keyword>
<dbReference type="InParanoid" id="A0A286ZSV9"/>
<reference evidence="17" key="2">
    <citation type="journal article" date="2020" name="Gigascience">
        <title>An improved pig reference genome sequence to enable pig genetics and genomics research.</title>
        <authorList>
            <person name="Warr A."/>
            <person name="Affara N."/>
            <person name="Aken B."/>
            <person name="Beiki H."/>
            <person name="Bickhart D.M."/>
            <person name="Billis K."/>
            <person name="Chow W."/>
            <person name="Eory L."/>
            <person name="Finlayson H.A."/>
            <person name="Flicek P."/>
            <person name="Giron C.G."/>
            <person name="Griffin D.K."/>
            <person name="Hall R."/>
            <person name="Hannum G."/>
            <person name="Hourlier T."/>
            <person name="Howe K."/>
            <person name="Hume D.A."/>
            <person name="Izuogu O."/>
            <person name="Kim K."/>
            <person name="Koren S."/>
            <person name="Liu H."/>
            <person name="Manchanda N."/>
            <person name="Martin F.J."/>
            <person name="Nonneman D.J."/>
            <person name="O'Connor R.E."/>
            <person name="Phillippy A.M."/>
            <person name="Rohrer G.A."/>
            <person name="Rosen B.D."/>
            <person name="Rund L.A."/>
            <person name="Sargent C.A."/>
            <person name="Schook L.B."/>
            <person name="Schroeder S.G."/>
            <person name="Schwartz A.S."/>
            <person name="Skinner B.M."/>
            <person name="Talbot R."/>
            <person name="Tseng E."/>
            <person name="Tuggle C.K."/>
            <person name="Watson M."/>
            <person name="Smith T.P.L."/>
            <person name="Archibald A.L."/>
        </authorList>
    </citation>
    <scope>NUCLEOTIDE SEQUENCE [LARGE SCALE GENOMIC DNA]</scope>
    <source>
        <strain evidence="17">Duroc</strain>
    </source>
</reference>
<evidence type="ECO:0000256" key="7">
    <source>
        <dbReference type="ARBA" id="ARBA00022801"/>
    </source>
</evidence>
<dbReference type="FunFam" id="3.30.40.100:FF:000001">
    <property type="entry name" value="MORC family CW-type zinc finger protein 2"/>
    <property type="match status" value="1"/>
</dbReference>
<dbReference type="ExpressionAtlas" id="A0A286ZSV9">
    <property type="expression patterns" value="baseline and differential"/>
</dbReference>
<keyword evidence="12" id="KW-0007">Acetylation</keyword>
<keyword evidence="2" id="KW-1017">Isopeptide bond</keyword>
<evidence type="ECO:0000256" key="1">
    <source>
        <dbReference type="ARBA" id="ARBA00004123"/>
    </source>
</evidence>
<dbReference type="GeneTree" id="ENSGT00940000153998"/>